<dbReference type="GO" id="GO:0048024">
    <property type="term" value="P:regulation of mRNA splicing, via spliceosome"/>
    <property type="evidence" value="ECO:0007669"/>
    <property type="project" value="TreeGrafter"/>
</dbReference>
<evidence type="ECO:0000259" key="3">
    <source>
        <dbReference type="PROSITE" id="PS50137"/>
    </source>
</evidence>
<dbReference type="SMART" id="SM00443">
    <property type="entry name" value="G_patch"/>
    <property type="match status" value="1"/>
</dbReference>
<feature type="region of interest" description="Disordered" evidence="2">
    <location>
        <begin position="117"/>
        <end position="160"/>
    </location>
</feature>
<dbReference type="GO" id="GO:0003723">
    <property type="term" value="F:RNA binding"/>
    <property type="evidence" value="ECO:0007669"/>
    <property type="project" value="UniProtKB-UniRule"/>
</dbReference>
<feature type="domain" description="G-patch" evidence="4">
    <location>
        <begin position="794"/>
        <end position="840"/>
    </location>
</feature>
<feature type="region of interest" description="Disordered" evidence="2">
    <location>
        <begin position="1"/>
        <end position="47"/>
    </location>
</feature>
<dbReference type="Gene3D" id="3.30.160.20">
    <property type="match status" value="1"/>
</dbReference>
<feature type="compositionally biased region" description="Basic and acidic residues" evidence="2">
    <location>
        <begin position="134"/>
        <end position="148"/>
    </location>
</feature>
<reference evidence="5 6" key="1">
    <citation type="submission" date="2024-04" db="EMBL/GenBank/DDBJ databases">
        <authorList>
            <consortium name="Genoscope - CEA"/>
            <person name="William W."/>
        </authorList>
    </citation>
    <scope>NUCLEOTIDE SEQUENCE [LARGE SCALE GENOMIC DNA]</scope>
</reference>
<proteinExistence type="predicted"/>
<dbReference type="Pfam" id="PF01585">
    <property type="entry name" value="G-patch"/>
    <property type="match status" value="1"/>
</dbReference>
<comment type="caution">
    <text evidence="5">The sequence shown here is derived from an EMBL/GenBank/DDBJ whole genome shotgun (WGS) entry which is preliminary data.</text>
</comment>
<protein>
    <recommendedName>
        <fullName evidence="7">Protein SON</fullName>
    </recommendedName>
</protein>
<feature type="domain" description="DRBM" evidence="3">
    <location>
        <begin position="861"/>
        <end position="931"/>
    </location>
</feature>
<dbReference type="InterPro" id="IPR014720">
    <property type="entry name" value="dsRBD_dom"/>
</dbReference>
<sequence>MLEEALKGHKSTNSRDFPPPSKQATNKKATLLGPKVKMSGLKEEEESSQSIVDVLFKDFISQKFSGALKEGTESKRAVSAHITNSVDDELSRLLDMEINSIKSKTLHHEEIISTEKLTKRPKSYQHNVSHKKQHFESEREKDDNEKCESNLSPLRNSEKNMTNASNDLLEMSSTFKTNLNEICHTNSSFSTNTISGVTDTLPSSLPITINNLQLCSQALSIDAGPQIAVHELDGTAGKSFFQSMMQVSVAKKLAAPKQLKMKLSTESLSLIKSTDRIDRDGRVWEEGEVYSSHSEKSGKINGESDSEHDGYPSDTGSINSGCGGWPALDPKHKKKHKHRHKRKKKKHSKDKERKTKDKHKKFKDGESIRENELHEEIDDKYSSQQKLNKERTREKERHDSLDKSPDRECSLRKDEDSNKKRKRSHSGSRSRKHLKKSKSDSRSRSPQKHRRSMESDRTCYNEWDARSYSGDIDKRSSRDRSRSKEHPTNGYRLHSRDKSKSKDHNREHSRERPDRHRESSREKSERDLRLQIDKAKLRKIAIANALQNMKAGQGPRVDLTTFKSGGKSVEELTEFCKKISAKSDLSDSNDEMPKISDDEDKLIHHPFKVRDPSTSNIIMNIRNAKQLPVLTPSEKQAQQASLRLTFPVSSGSHHRASESEWVPVEKTSTPPTPSSSTQVKKIFKAKIHCNKEPKNVDSIFPDLAEGQKIDIGSIISERLQAVRKLQENPYDVQALTKMHKVQEQASRWATSKHLPGQFLGTTGAHVLSQEELIGDKKHQAWARKTQLTQAAPVNGGIGMFLLQKMGWKQGEGLGKNNEGNKEPLMLDIKIDRKGLTTATENSKHKTQIINVPRAKDLSNKHPVSALMELCNRRRWGPPIFTVVDESGPDHKKNFLFKVKVNNIEYQPSVPGSNKKTAKAQCAAVCLQEMGLLPRDAPLNI</sequence>
<keyword evidence="1" id="KW-0694">RNA-binding</keyword>
<dbReference type="PANTHER" id="PTHR46528">
    <property type="entry name" value="PROTEIN SON"/>
    <property type="match status" value="1"/>
</dbReference>
<dbReference type="SUPFAM" id="SSF54768">
    <property type="entry name" value="dsRNA-binding domain-like"/>
    <property type="match status" value="1"/>
</dbReference>
<keyword evidence="6" id="KW-1185">Reference proteome</keyword>
<feature type="compositionally biased region" description="Basic and acidic residues" evidence="2">
    <location>
        <begin position="363"/>
        <end position="418"/>
    </location>
</feature>
<feature type="region of interest" description="Disordered" evidence="2">
    <location>
        <begin position="647"/>
        <end position="678"/>
    </location>
</feature>
<evidence type="ECO:0000256" key="2">
    <source>
        <dbReference type="SAM" id="MobiDB-lite"/>
    </source>
</evidence>
<feature type="compositionally biased region" description="Basic and acidic residues" evidence="2">
    <location>
        <begin position="452"/>
        <end position="487"/>
    </location>
</feature>
<gene>
    <name evidence="5" type="ORF">GSLYS_00011290001</name>
</gene>
<feature type="compositionally biased region" description="Polar residues" evidence="2">
    <location>
        <begin position="149"/>
        <end position="160"/>
    </location>
</feature>
<dbReference type="PANTHER" id="PTHR46528:SF1">
    <property type="entry name" value="PROTEIN SON"/>
    <property type="match status" value="1"/>
</dbReference>
<dbReference type="EMBL" id="CAXITT010000260">
    <property type="protein sequence ID" value="CAL1537377.1"/>
    <property type="molecule type" value="Genomic_DNA"/>
</dbReference>
<feature type="compositionally biased region" description="Basic residues" evidence="2">
    <location>
        <begin position="331"/>
        <end position="348"/>
    </location>
</feature>
<feature type="compositionally biased region" description="Basic residues" evidence="2">
    <location>
        <begin position="119"/>
        <end position="133"/>
    </location>
</feature>
<evidence type="ECO:0008006" key="7">
    <source>
        <dbReference type="Google" id="ProtNLM"/>
    </source>
</evidence>
<dbReference type="AlphaFoldDB" id="A0AAV2HTF5"/>
<dbReference type="InterPro" id="IPR032922">
    <property type="entry name" value="SON"/>
</dbReference>
<dbReference type="GO" id="GO:0051726">
    <property type="term" value="P:regulation of cell cycle"/>
    <property type="evidence" value="ECO:0007669"/>
    <property type="project" value="InterPro"/>
</dbReference>
<feature type="region of interest" description="Disordered" evidence="2">
    <location>
        <begin position="287"/>
        <end position="530"/>
    </location>
</feature>
<dbReference type="Pfam" id="PF00035">
    <property type="entry name" value="dsrm"/>
    <property type="match status" value="1"/>
</dbReference>
<dbReference type="PROSITE" id="PS50137">
    <property type="entry name" value="DS_RBD"/>
    <property type="match status" value="1"/>
</dbReference>
<dbReference type="InterPro" id="IPR000467">
    <property type="entry name" value="G_patch_dom"/>
</dbReference>
<dbReference type="CDD" id="cd19870">
    <property type="entry name" value="DSRM_SON-like"/>
    <property type="match status" value="1"/>
</dbReference>
<dbReference type="PROSITE" id="PS50174">
    <property type="entry name" value="G_PATCH"/>
    <property type="match status" value="1"/>
</dbReference>
<feature type="compositionally biased region" description="Basic and acidic residues" evidence="2">
    <location>
        <begin position="494"/>
        <end position="530"/>
    </location>
</feature>
<organism evidence="5 6">
    <name type="scientific">Lymnaea stagnalis</name>
    <name type="common">Great pond snail</name>
    <name type="synonym">Helix stagnalis</name>
    <dbReference type="NCBI Taxonomy" id="6523"/>
    <lineage>
        <taxon>Eukaryota</taxon>
        <taxon>Metazoa</taxon>
        <taxon>Spiralia</taxon>
        <taxon>Lophotrochozoa</taxon>
        <taxon>Mollusca</taxon>
        <taxon>Gastropoda</taxon>
        <taxon>Heterobranchia</taxon>
        <taxon>Euthyneura</taxon>
        <taxon>Panpulmonata</taxon>
        <taxon>Hygrophila</taxon>
        <taxon>Lymnaeoidea</taxon>
        <taxon>Lymnaeidae</taxon>
        <taxon>Lymnaea</taxon>
    </lineage>
</organism>
<feature type="compositionally biased region" description="Basic residues" evidence="2">
    <location>
        <begin position="419"/>
        <end position="436"/>
    </location>
</feature>
<dbReference type="SMART" id="SM00358">
    <property type="entry name" value="DSRM"/>
    <property type="match status" value="1"/>
</dbReference>
<dbReference type="Proteomes" id="UP001497497">
    <property type="component" value="Unassembled WGS sequence"/>
</dbReference>
<evidence type="ECO:0000256" key="1">
    <source>
        <dbReference type="PROSITE-ProRule" id="PRU00266"/>
    </source>
</evidence>
<dbReference type="FunFam" id="3.30.160.20:FF:000053">
    <property type="entry name" value="protein SON isoform X1"/>
    <property type="match status" value="1"/>
</dbReference>
<accession>A0AAV2HTF5</accession>
<evidence type="ECO:0000313" key="5">
    <source>
        <dbReference type="EMBL" id="CAL1537377.1"/>
    </source>
</evidence>
<evidence type="ECO:0000259" key="4">
    <source>
        <dbReference type="PROSITE" id="PS50174"/>
    </source>
</evidence>
<name>A0AAV2HTF5_LYMST</name>
<evidence type="ECO:0000313" key="6">
    <source>
        <dbReference type="Proteomes" id="UP001497497"/>
    </source>
</evidence>